<dbReference type="PRINTS" id="PR00313">
    <property type="entry name" value="CABNDNGRPT"/>
</dbReference>
<dbReference type="GO" id="GO:0005509">
    <property type="term" value="F:calcium ion binding"/>
    <property type="evidence" value="ECO:0007669"/>
    <property type="project" value="InterPro"/>
</dbReference>
<dbReference type="GO" id="GO:0005576">
    <property type="term" value="C:extracellular region"/>
    <property type="evidence" value="ECO:0007669"/>
    <property type="project" value="UniProtKB-SubCell"/>
</dbReference>
<evidence type="ECO:0000256" key="1">
    <source>
        <dbReference type="ARBA" id="ARBA00004613"/>
    </source>
</evidence>
<dbReference type="InterPro" id="IPR050557">
    <property type="entry name" value="RTX_toxin/Mannuronan_C5-epim"/>
</dbReference>
<dbReference type="EMBL" id="AGUD01000059">
    <property type="protein sequence ID" value="EHN11870.1"/>
    <property type="molecule type" value="Genomic_DNA"/>
</dbReference>
<dbReference type="NCBIfam" id="NF040603">
    <property type="entry name" value="choice_anch_P"/>
    <property type="match status" value="1"/>
</dbReference>
<comment type="subcellular location">
    <subcellularLocation>
        <location evidence="1">Secreted</location>
    </subcellularLocation>
</comment>
<dbReference type="InterPro" id="IPR001343">
    <property type="entry name" value="Hemolysn_Ca-bd"/>
</dbReference>
<dbReference type="RefSeq" id="WP_007572103.1">
    <property type="nucleotide sequence ID" value="NZ_AGUD01000059.1"/>
</dbReference>
<keyword evidence="6" id="KW-1185">Reference proteome</keyword>
<organism evidence="5 6">
    <name type="scientific">Patulibacter medicamentivorans</name>
    <dbReference type="NCBI Taxonomy" id="1097667"/>
    <lineage>
        <taxon>Bacteria</taxon>
        <taxon>Bacillati</taxon>
        <taxon>Actinomycetota</taxon>
        <taxon>Thermoleophilia</taxon>
        <taxon>Solirubrobacterales</taxon>
        <taxon>Patulibacteraceae</taxon>
        <taxon>Patulibacter</taxon>
    </lineage>
</organism>
<dbReference type="SUPFAM" id="SSF51120">
    <property type="entry name" value="beta-Roll"/>
    <property type="match status" value="1"/>
</dbReference>
<dbReference type="PATRIC" id="fig|1097667.3.peg.1235"/>
<evidence type="ECO:0000313" key="5">
    <source>
        <dbReference type="EMBL" id="EHN11870.1"/>
    </source>
</evidence>
<evidence type="ECO:0000256" key="4">
    <source>
        <dbReference type="SAM" id="SignalP"/>
    </source>
</evidence>
<dbReference type="Pfam" id="PF00353">
    <property type="entry name" value="HemolysinCabind"/>
    <property type="match status" value="2"/>
</dbReference>
<dbReference type="PANTHER" id="PTHR38340">
    <property type="entry name" value="S-LAYER PROTEIN"/>
    <property type="match status" value="1"/>
</dbReference>
<dbReference type="PROSITE" id="PS00330">
    <property type="entry name" value="HEMOLYSIN_CALCIUM"/>
    <property type="match status" value="1"/>
</dbReference>
<feature type="signal peptide" evidence="4">
    <location>
        <begin position="1"/>
        <end position="20"/>
    </location>
</feature>
<name>H0E371_9ACTN</name>
<reference evidence="5 6" key="1">
    <citation type="journal article" date="2013" name="Biodegradation">
        <title>Quantitative proteomic analysis of ibuprofen-degrading Patulibacter sp. strain I11.</title>
        <authorList>
            <person name="Almeida B."/>
            <person name="Kjeldal H."/>
            <person name="Lolas I."/>
            <person name="Knudsen A.D."/>
            <person name="Carvalho G."/>
            <person name="Nielsen K.L."/>
            <person name="Barreto Crespo M.T."/>
            <person name="Stensballe A."/>
            <person name="Nielsen J.L."/>
        </authorList>
    </citation>
    <scope>NUCLEOTIDE SEQUENCE [LARGE SCALE GENOMIC DNA]</scope>
    <source>
        <strain evidence="5 6">I11</strain>
    </source>
</reference>
<dbReference type="InterPro" id="IPR018511">
    <property type="entry name" value="Hemolysin-typ_Ca-bd_CS"/>
</dbReference>
<feature type="region of interest" description="Disordered" evidence="3">
    <location>
        <begin position="240"/>
        <end position="263"/>
    </location>
</feature>
<evidence type="ECO:0000256" key="3">
    <source>
        <dbReference type="SAM" id="MobiDB-lite"/>
    </source>
</evidence>
<keyword evidence="2" id="KW-0964">Secreted</keyword>
<evidence type="ECO:0000256" key="2">
    <source>
        <dbReference type="ARBA" id="ARBA00022525"/>
    </source>
</evidence>
<keyword evidence="4" id="KW-0732">Signal</keyword>
<dbReference type="PANTHER" id="PTHR38340:SF1">
    <property type="entry name" value="S-LAYER PROTEIN"/>
    <property type="match status" value="1"/>
</dbReference>
<dbReference type="InterPro" id="IPR011049">
    <property type="entry name" value="Serralysin-like_metalloprot_C"/>
</dbReference>
<comment type="caution">
    <text evidence="5">The sequence shown here is derived from an EMBL/GenBank/DDBJ whole genome shotgun (WGS) entry which is preliminary data.</text>
</comment>
<dbReference type="Gene3D" id="2.150.10.10">
    <property type="entry name" value="Serralysin-like metalloprotease, C-terminal"/>
    <property type="match status" value="2"/>
</dbReference>
<proteinExistence type="predicted"/>
<accession>H0E371</accession>
<protein>
    <submittedName>
        <fullName evidence="5">Putative calcium binding hemolysin protein</fullName>
    </submittedName>
</protein>
<dbReference type="AlphaFoldDB" id="H0E371"/>
<sequence length="501" mass="50787">MTGTLLLLLALLAVPRGAFAATDTTAAWQCRASGIYASIANMPAPVEPLVANGIKGSTPGLTFDKPLCSSDEQGAGNTGGAVPIVDGLLFASAAQAKTTITPQTGAPKAQSVTASTTLAQVNLKPAGLAELLSVGAIKATATATCKAGKPEFNGTSILTDLKVLGAPVSLDGLVSALKGAVDGLGLGALVAIDTPNKIVKTANGIVVQPLRIRVAPTAGSPNGGLLDIVIGETKIGASGDVCNSDGPPKPPNPEDQICPTGSVPQGREPIVCVIPGTDRYGVIVIGVPNSTDTPRGGTVIPLVEARRLAGLGQLPKSKCLYGPGNDYVVVGTAKGDKIYGTRGPDRILGLGGSDKLYGVDGNDCLDGNAGADRIYGGEGNDRIYGAAGGDRLYGGNGNDRIYGDAGNDSIHGDPGNDRLSGGAGNDFFTTGTSTKAGGERVFTGPATSKGRNIVSISIYTKPVVVNCGSSRDVVRANKNEARNNRLRNCKHVEVTTPTKKR</sequence>
<dbReference type="Proteomes" id="UP000005143">
    <property type="component" value="Unassembled WGS sequence"/>
</dbReference>
<evidence type="ECO:0000313" key="6">
    <source>
        <dbReference type="Proteomes" id="UP000005143"/>
    </source>
</evidence>
<gene>
    <name evidence="5" type="ORF">PAI11_12390</name>
</gene>
<feature type="chain" id="PRO_5003531146" evidence="4">
    <location>
        <begin position="21"/>
        <end position="501"/>
    </location>
</feature>